<evidence type="ECO:0008006" key="4">
    <source>
        <dbReference type="Google" id="ProtNLM"/>
    </source>
</evidence>
<keyword evidence="1" id="KW-0812">Transmembrane</keyword>
<evidence type="ECO:0000256" key="1">
    <source>
        <dbReference type="SAM" id="Phobius"/>
    </source>
</evidence>
<sequence>MAAKNGQLYQLSLGGVLGGIMGIFITRLFSGLTHLDPDTILDQVKRQFRQESPIEGAWIERQTVPFQKFAVKTRVYYGGITRYEDDQLVQYQFIADAKTGSVLDIHRL</sequence>
<feature type="transmembrane region" description="Helical" evidence="1">
    <location>
        <begin position="6"/>
        <end position="25"/>
    </location>
</feature>
<gene>
    <name evidence="2" type="ORF">FD25_GL000237</name>
</gene>
<dbReference type="AlphaFoldDB" id="A0A0R1LFU8"/>
<proteinExistence type="predicted"/>
<keyword evidence="1" id="KW-0472">Membrane</keyword>
<comment type="caution">
    <text evidence="2">The sequence shown here is derived from an EMBL/GenBank/DDBJ whole genome shotgun (WGS) entry which is preliminary data.</text>
</comment>
<organism evidence="2 3">
    <name type="scientific">Levilactobacillus acidifarinae DSM 19394 = JCM 15949</name>
    <dbReference type="NCBI Taxonomy" id="1423715"/>
    <lineage>
        <taxon>Bacteria</taxon>
        <taxon>Bacillati</taxon>
        <taxon>Bacillota</taxon>
        <taxon>Bacilli</taxon>
        <taxon>Lactobacillales</taxon>
        <taxon>Lactobacillaceae</taxon>
        <taxon>Levilactobacillus</taxon>
    </lineage>
</organism>
<dbReference type="RefSeq" id="WP_057734157.1">
    <property type="nucleotide sequence ID" value="NZ_AZDV01000026.1"/>
</dbReference>
<accession>A0A0R1LFU8</accession>
<name>A0A0R1LFU8_9LACO</name>
<dbReference type="OrthoDB" id="2989832at2"/>
<reference evidence="2 3" key="1">
    <citation type="journal article" date="2015" name="Genome Announc.">
        <title>Expanding the biotechnology potential of lactobacilli through comparative genomics of 213 strains and associated genera.</title>
        <authorList>
            <person name="Sun Z."/>
            <person name="Harris H.M."/>
            <person name="McCann A."/>
            <person name="Guo C."/>
            <person name="Argimon S."/>
            <person name="Zhang W."/>
            <person name="Yang X."/>
            <person name="Jeffery I.B."/>
            <person name="Cooney J.C."/>
            <person name="Kagawa T.F."/>
            <person name="Liu W."/>
            <person name="Song Y."/>
            <person name="Salvetti E."/>
            <person name="Wrobel A."/>
            <person name="Rasinkangas P."/>
            <person name="Parkhill J."/>
            <person name="Rea M.C."/>
            <person name="O'Sullivan O."/>
            <person name="Ritari J."/>
            <person name="Douillard F.P."/>
            <person name="Paul Ross R."/>
            <person name="Yang R."/>
            <person name="Briner A.E."/>
            <person name="Felis G.E."/>
            <person name="de Vos W.M."/>
            <person name="Barrangou R."/>
            <person name="Klaenhammer T.R."/>
            <person name="Caufield P.W."/>
            <person name="Cui Y."/>
            <person name="Zhang H."/>
            <person name="O'Toole P.W."/>
        </authorList>
    </citation>
    <scope>NUCLEOTIDE SEQUENCE [LARGE SCALE GENOMIC DNA]</scope>
    <source>
        <strain evidence="2 3">DSM 19394</strain>
    </source>
</reference>
<evidence type="ECO:0000313" key="2">
    <source>
        <dbReference type="EMBL" id="KRK94280.1"/>
    </source>
</evidence>
<keyword evidence="1" id="KW-1133">Transmembrane helix</keyword>
<dbReference type="Proteomes" id="UP000051955">
    <property type="component" value="Unassembled WGS sequence"/>
</dbReference>
<protein>
    <recommendedName>
        <fullName evidence="4">PepSY domain-containing protein</fullName>
    </recommendedName>
</protein>
<dbReference type="PATRIC" id="fig|1423715.3.peg.253"/>
<evidence type="ECO:0000313" key="3">
    <source>
        <dbReference type="Proteomes" id="UP000051955"/>
    </source>
</evidence>
<dbReference type="STRING" id="1423715.FD25_GL000237"/>
<keyword evidence="3" id="KW-1185">Reference proteome</keyword>
<dbReference type="EMBL" id="AZDV01000026">
    <property type="protein sequence ID" value="KRK94280.1"/>
    <property type="molecule type" value="Genomic_DNA"/>
</dbReference>